<organism evidence="1 2">
    <name type="scientific">Potamilus streckersoni</name>
    <dbReference type="NCBI Taxonomy" id="2493646"/>
    <lineage>
        <taxon>Eukaryota</taxon>
        <taxon>Metazoa</taxon>
        <taxon>Spiralia</taxon>
        <taxon>Lophotrochozoa</taxon>
        <taxon>Mollusca</taxon>
        <taxon>Bivalvia</taxon>
        <taxon>Autobranchia</taxon>
        <taxon>Heteroconchia</taxon>
        <taxon>Palaeoheterodonta</taxon>
        <taxon>Unionida</taxon>
        <taxon>Unionoidea</taxon>
        <taxon>Unionidae</taxon>
        <taxon>Ambleminae</taxon>
        <taxon>Lampsilini</taxon>
        <taxon>Potamilus</taxon>
    </lineage>
</organism>
<reference evidence="1" key="1">
    <citation type="journal article" date="2021" name="Genome Biol. Evol.">
        <title>A High-Quality Reference Genome for a Parasitic Bivalve with Doubly Uniparental Inheritance (Bivalvia: Unionida).</title>
        <authorList>
            <person name="Smith C.H."/>
        </authorList>
    </citation>
    <scope>NUCLEOTIDE SEQUENCE</scope>
    <source>
        <strain evidence="1">CHS0354</strain>
    </source>
</reference>
<proteinExistence type="predicted"/>
<protein>
    <submittedName>
        <fullName evidence="1">Uncharacterized protein</fullName>
    </submittedName>
</protein>
<keyword evidence="2" id="KW-1185">Reference proteome</keyword>
<reference evidence="1" key="2">
    <citation type="journal article" date="2021" name="Genome Biol. Evol.">
        <title>Developing a high-quality reference genome for a parasitic bivalve with doubly uniparental inheritance (Bivalvia: Unionida).</title>
        <authorList>
            <person name="Smith C.H."/>
        </authorList>
    </citation>
    <scope>NUCLEOTIDE SEQUENCE</scope>
    <source>
        <strain evidence="1">CHS0354</strain>
        <tissue evidence="1">Mantle</tissue>
    </source>
</reference>
<sequence length="235" mass="27565">MKHFVLFLYYSIKPIFIGIFIVDYRCKPNSVRRGWSPNVEGFVQASKEILEVMSFEACAAEADTRTAVAFQYTKKTKQCILLLENMTDLIWINNKDYMIQMCAEGYRRHVDEIDYVYDAPSLIMSANLIYGTVLSNLREEVITFSNAATCILDLYLVYLDVVCGSSQLIVERRSYIRKSTDYWCNLNRPVINESRRIMPRANMTITFRSYPLSDQLRQEGFEFRYVYSGYFYSDH</sequence>
<comment type="caution">
    <text evidence="1">The sequence shown here is derived from an EMBL/GenBank/DDBJ whole genome shotgun (WGS) entry which is preliminary data.</text>
</comment>
<reference evidence="1" key="3">
    <citation type="submission" date="2023-05" db="EMBL/GenBank/DDBJ databases">
        <authorList>
            <person name="Smith C.H."/>
        </authorList>
    </citation>
    <scope>NUCLEOTIDE SEQUENCE</scope>
    <source>
        <strain evidence="1">CHS0354</strain>
        <tissue evidence="1">Mantle</tissue>
    </source>
</reference>
<name>A0AAE0VPB5_9BIVA</name>
<dbReference type="AlphaFoldDB" id="A0AAE0VPB5"/>
<evidence type="ECO:0000313" key="2">
    <source>
        <dbReference type="Proteomes" id="UP001195483"/>
    </source>
</evidence>
<gene>
    <name evidence="1" type="ORF">CHS0354_040231</name>
</gene>
<accession>A0AAE0VPB5</accession>
<dbReference type="Proteomes" id="UP001195483">
    <property type="component" value="Unassembled WGS sequence"/>
</dbReference>
<evidence type="ECO:0000313" key="1">
    <source>
        <dbReference type="EMBL" id="KAK3585284.1"/>
    </source>
</evidence>
<dbReference type="EMBL" id="JAEAOA010002332">
    <property type="protein sequence ID" value="KAK3585284.1"/>
    <property type="molecule type" value="Genomic_DNA"/>
</dbReference>